<dbReference type="InterPro" id="IPR016166">
    <property type="entry name" value="FAD-bd_PCMH"/>
</dbReference>
<keyword evidence="8" id="KW-1185">Reference proteome</keyword>
<dbReference type="InterPro" id="IPR036318">
    <property type="entry name" value="FAD-bd_PCMH-like_sf"/>
</dbReference>
<evidence type="ECO:0000256" key="4">
    <source>
        <dbReference type="ARBA" id="ARBA00022827"/>
    </source>
</evidence>
<dbReference type="PANTHER" id="PTHR42973:SF39">
    <property type="entry name" value="FAD-BINDING PCMH-TYPE DOMAIN-CONTAINING PROTEIN"/>
    <property type="match status" value="1"/>
</dbReference>
<keyword evidence="4" id="KW-0274">FAD</keyword>
<evidence type="ECO:0000256" key="2">
    <source>
        <dbReference type="ARBA" id="ARBA00005466"/>
    </source>
</evidence>
<dbReference type="InterPro" id="IPR016169">
    <property type="entry name" value="FAD-bd_PCMH_sub2"/>
</dbReference>
<sequence>MNANITATAFATEPLTVDATGPADVRAAILTARDRGLPLTVQATGHGTVVPPDEGLLLRTSRMSGVLVDSSRRIARVGAGARWSDVIAAAAPLGLAPLSGSHASVGVAGYTLGGGVGWLGRRYGFAADHLLRARIVTADGRYLTADADCHPDLFWALRGGGGNFGVVTSLEFRLHPVSTVYGGVALFPVERAADVLTRFRDEADTRPDALSVSVALTDDVVHGRVVAVRAVYAGSADDGARALRSLRKAGGPALQDDFRTMPYAETESLGSTAPHHFHLHADLPDALITAIAGSHASGIEVRHWGGAMARPAADAGPVGHRDVPFSLTVDGSDADDAAFLPYATGGSFLNFLHDPARTATAYTPGNLRRLREVKRTYDPQNVFHRNHNIPPA</sequence>
<proteinExistence type="inferred from homology"/>
<reference evidence="7 8" key="1">
    <citation type="submission" date="2019-03" db="EMBL/GenBank/DDBJ databases">
        <title>Draft genome sequences of novel Actinobacteria.</title>
        <authorList>
            <person name="Sahin N."/>
            <person name="Ay H."/>
            <person name="Saygin H."/>
        </authorList>
    </citation>
    <scope>NUCLEOTIDE SEQUENCE [LARGE SCALE GENOMIC DNA]</scope>
    <source>
        <strain evidence="7 8">DSM 45347</strain>
    </source>
</reference>
<accession>A0A4R4P924</accession>
<dbReference type="GO" id="GO:0016491">
    <property type="term" value="F:oxidoreductase activity"/>
    <property type="evidence" value="ECO:0007669"/>
    <property type="project" value="UniProtKB-KW"/>
</dbReference>
<dbReference type="Pfam" id="PF08031">
    <property type="entry name" value="BBE"/>
    <property type="match status" value="1"/>
</dbReference>
<dbReference type="InterPro" id="IPR012951">
    <property type="entry name" value="BBE"/>
</dbReference>
<dbReference type="InterPro" id="IPR006094">
    <property type="entry name" value="Oxid_FAD_bind_N"/>
</dbReference>
<organism evidence="7 8">
    <name type="scientific">Actinomadura bangladeshensis</name>
    <dbReference type="NCBI Taxonomy" id="453573"/>
    <lineage>
        <taxon>Bacteria</taxon>
        <taxon>Bacillati</taxon>
        <taxon>Actinomycetota</taxon>
        <taxon>Actinomycetes</taxon>
        <taxon>Streptosporangiales</taxon>
        <taxon>Thermomonosporaceae</taxon>
        <taxon>Actinomadura</taxon>
    </lineage>
</organism>
<dbReference type="SUPFAM" id="SSF56176">
    <property type="entry name" value="FAD-binding/transporter-associated domain-like"/>
    <property type="match status" value="1"/>
</dbReference>
<dbReference type="Gene3D" id="3.40.462.20">
    <property type="match status" value="1"/>
</dbReference>
<evidence type="ECO:0000256" key="1">
    <source>
        <dbReference type="ARBA" id="ARBA00001974"/>
    </source>
</evidence>
<dbReference type="Proteomes" id="UP000295431">
    <property type="component" value="Unassembled WGS sequence"/>
</dbReference>
<dbReference type="InterPro" id="IPR050416">
    <property type="entry name" value="FAD-linked_Oxidoreductase"/>
</dbReference>
<protein>
    <submittedName>
        <fullName evidence="7">FAD-binding oxidoreductase</fullName>
    </submittedName>
</protein>
<dbReference type="RefSeq" id="WP_131938601.1">
    <property type="nucleotide sequence ID" value="NZ_BAAAMX010000060.1"/>
</dbReference>
<dbReference type="AlphaFoldDB" id="A0A4R4P924"/>
<dbReference type="Gene3D" id="3.30.465.10">
    <property type="match status" value="1"/>
</dbReference>
<dbReference type="GO" id="GO:0071949">
    <property type="term" value="F:FAD binding"/>
    <property type="evidence" value="ECO:0007669"/>
    <property type="project" value="InterPro"/>
</dbReference>
<feature type="domain" description="FAD-binding PCMH-type" evidence="6">
    <location>
        <begin position="9"/>
        <end position="177"/>
    </location>
</feature>
<comment type="caution">
    <text evidence="7">The sequence shown here is derived from an EMBL/GenBank/DDBJ whole genome shotgun (WGS) entry which is preliminary data.</text>
</comment>
<evidence type="ECO:0000259" key="6">
    <source>
        <dbReference type="PROSITE" id="PS51387"/>
    </source>
</evidence>
<evidence type="ECO:0000256" key="3">
    <source>
        <dbReference type="ARBA" id="ARBA00022630"/>
    </source>
</evidence>
<dbReference type="Pfam" id="PF01565">
    <property type="entry name" value="FAD_binding_4"/>
    <property type="match status" value="1"/>
</dbReference>
<name>A0A4R4P924_9ACTN</name>
<comment type="similarity">
    <text evidence="2">Belongs to the oxygen-dependent FAD-linked oxidoreductase family.</text>
</comment>
<dbReference type="PANTHER" id="PTHR42973">
    <property type="entry name" value="BINDING OXIDOREDUCTASE, PUTATIVE (AFU_ORTHOLOGUE AFUA_1G17690)-RELATED"/>
    <property type="match status" value="1"/>
</dbReference>
<keyword evidence="5" id="KW-0560">Oxidoreductase</keyword>
<keyword evidence="3" id="KW-0285">Flavoprotein</keyword>
<gene>
    <name evidence="7" type="ORF">E1284_09250</name>
</gene>
<dbReference type="PROSITE" id="PS51387">
    <property type="entry name" value="FAD_PCMH"/>
    <property type="match status" value="1"/>
</dbReference>
<comment type="cofactor">
    <cofactor evidence="1">
        <name>FAD</name>
        <dbReference type="ChEBI" id="CHEBI:57692"/>
    </cofactor>
</comment>
<evidence type="ECO:0000313" key="7">
    <source>
        <dbReference type="EMBL" id="TDC17430.1"/>
    </source>
</evidence>
<dbReference type="EMBL" id="SMJW01000033">
    <property type="protein sequence ID" value="TDC17430.1"/>
    <property type="molecule type" value="Genomic_DNA"/>
</dbReference>
<evidence type="ECO:0000256" key="5">
    <source>
        <dbReference type="ARBA" id="ARBA00023002"/>
    </source>
</evidence>
<evidence type="ECO:0000313" key="8">
    <source>
        <dbReference type="Proteomes" id="UP000295431"/>
    </source>
</evidence>
<dbReference type="OrthoDB" id="5169292at2"/>